<reference evidence="10 11" key="1">
    <citation type="submission" date="2018-06" db="EMBL/GenBank/DDBJ databases">
        <title>Genomic Encyclopedia of Archaeal and Bacterial Type Strains, Phase II (KMG-II): from individual species to whole genera.</title>
        <authorList>
            <person name="Goeker M."/>
        </authorList>
    </citation>
    <scope>NUCLEOTIDE SEQUENCE [LARGE SCALE GENOMIC DNA]</scope>
    <source>
        <strain evidence="10 11">DSM 23241</strain>
    </source>
</reference>
<evidence type="ECO:0000259" key="9">
    <source>
        <dbReference type="Pfam" id="PF12704"/>
    </source>
</evidence>
<dbReference type="AlphaFoldDB" id="A0A2W7SC06"/>
<evidence type="ECO:0000256" key="3">
    <source>
        <dbReference type="ARBA" id="ARBA00022692"/>
    </source>
</evidence>
<organism evidence="10 11">
    <name type="scientific">Hydrotalea sandarakina</name>
    <dbReference type="NCBI Taxonomy" id="1004304"/>
    <lineage>
        <taxon>Bacteria</taxon>
        <taxon>Pseudomonadati</taxon>
        <taxon>Bacteroidota</taxon>
        <taxon>Chitinophagia</taxon>
        <taxon>Chitinophagales</taxon>
        <taxon>Chitinophagaceae</taxon>
        <taxon>Hydrotalea</taxon>
    </lineage>
</organism>
<keyword evidence="4 7" id="KW-1133">Transmembrane helix</keyword>
<keyword evidence="11" id="KW-1185">Reference proteome</keyword>
<dbReference type="GO" id="GO:0022857">
    <property type="term" value="F:transmembrane transporter activity"/>
    <property type="evidence" value="ECO:0007669"/>
    <property type="project" value="TreeGrafter"/>
</dbReference>
<comment type="subcellular location">
    <subcellularLocation>
        <location evidence="1">Cell membrane</location>
        <topology evidence="1">Multi-pass membrane protein</topology>
    </subcellularLocation>
</comment>
<evidence type="ECO:0000313" key="11">
    <source>
        <dbReference type="Proteomes" id="UP000249720"/>
    </source>
</evidence>
<dbReference type="RefSeq" id="WP_111293697.1">
    <property type="nucleotide sequence ID" value="NZ_QKZV01000002.1"/>
</dbReference>
<dbReference type="InterPro" id="IPR025857">
    <property type="entry name" value="MacB_PCD"/>
</dbReference>
<keyword evidence="5 7" id="KW-0472">Membrane</keyword>
<proteinExistence type="inferred from homology"/>
<evidence type="ECO:0000256" key="6">
    <source>
        <dbReference type="ARBA" id="ARBA00038076"/>
    </source>
</evidence>
<keyword evidence="3 7" id="KW-0812">Transmembrane</keyword>
<evidence type="ECO:0000259" key="8">
    <source>
        <dbReference type="Pfam" id="PF02687"/>
    </source>
</evidence>
<dbReference type="Pfam" id="PF12704">
    <property type="entry name" value="MacB_PCD"/>
    <property type="match status" value="1"/>
</dbReference>
<feature type="transmembrane region" description="Helical" evidence="7">
    <location>
        <begin position="288"/>
        <end position="318"/>
    </location>
</feature>
<feature type="domain" description="ABC3 transporter permease C-terminal" evidence="8">
    <location>
        <begin position="303"/>
        <end position="415"/>
    </location>
</feature>
<dbReference type="Proteomes" id="UP000249720">
    <property type="component" value="Unassembled WGS sequence"/>
</dbReference>
<dbReference type="InterPro" id="IPR003838">
    <property type="entry name" value="ABC3_permease_C"/>
</dbReference>
<gene>
    <name evidence="10" type="ORF">LX80_00723</name>
</gene>
<dbReference type="InterPro" id="IPR050250">
    <property type="entry name" value="Macrolide_Exporter_MacB"/>
</dbReference>
<feature type="transmembrane region" description="Helical" evidence="7">
    <location>
        <begin position="347"/>
        <end position="373"/>
    </location>
</feature>
<evidence type="ECO:0000256" key="4">
    <source>
        <dbReference type="ARBA" id="ARBA00022989"/>
    </source>
</evidence>
<sequence length="422" mass="45710">MTITDSFTLAYKNVSGNKLRSGITIAIIAFGIMALIGIITAIQAMNQSLRESFSLMGANAFVIKYKESRISFGRGESVKKTARGAKTKISNLDKTIRREDAVYFKNTYHYPSLVSVYMRGPGNVECYYGNKKTNPVVTVWGGDENYLMVNGFTLQAGRNLNSLDVQSGRNVCILGSNVASKLFGDHIETALDHIIKVGGIPYRVIGVLKSKGSSGLLRQDDIVVTSYNSARRLANASPSYFIGVKVDNVAMLDPAIGEATAQFRGIRKLLPTDADNFSIEKSDKFAELFITFLSSITAAAAAIGMITLIGAAIGLMNIMLVSVNERTREVGLIKAIGGKSKNVRQQFLFESMIISLLGALFGIILGVLVGNIFSIFLKTGFVVPWIWVSIGIIICSLVGFAAGLYPAIKAARLNPIVALRYE</sequence>
<evidence type="ECO:0000256" key="2">
    <source>
        <dbReference type="ARBA" id="ARBA00022475"/>
    </source>
</evidence>
<feature type="transmembrane region" description="Helical" evidence="7">
    <location>
        <begin position="385"/>
        <end position="405"/>
    </location>
</feature>
<evidence type="ECO:0000256" key="7">
    <source>
        <dbReference type="SAM" id="Phobius"/>
    </source>
</evidence>
<evidence type="ECO:0000256" key="1">
    <source>
        <dbReference type="ARBA" id="ARBA00004651"/>
    </source>
</evidence>
<feature type="transmembrane region" description="Helical" evidence="7">
    <location>
        <begin position="21"/>
        <end position="42"/>
    </location>
</feature>
<accession>A0A2W7SC06</accession>
<name>A0A2W7SC06_9BACT</name>
<dbReference type="Pfam" id="PF02687">
    <property type="entry name" value="FtsX"/>
    <property type="match status" value="1"/>
</dbReference>
<evidence type="ECO:0000313" key="10">
    <source>
        <dbReference type="EMBL" id="PZX64527.1"/>
    </source>
</evidence>
<comment type="similarity">
    <text evidence="6">Belongs to the ABC-4 integral membrane protein family.</text>
</comment>
<keyword evidence="2" id="KW-1003">Cell membrane</keyword>
<dbReference type="PANTHER" id="PTHR30572">
    <property type="entry name" value="MEMBRANE COMPONENT OF TRANSPORTER-RELATED"/>
    <property type="match status" value="1"/>
</dbReference>
<dbReference type="OrthoDB" id="9770036at2"/>
<feature type="domain" description="MacB-like periplasmic core" evidence="9">
    <location>
        <begin position="21"/>
        <end position="259"/>
    </location>
</feature>
<evidence type="ECO:0000256" key="5">
    <source>
        <dbReference type="ARBA" id="ARBA00023136"/>
    </source>
</evidence>
<dbReference type="EMBL" id="QKZV01000002">
    <property type="protein sequence ID" value="PZX64527.1"/>
    <property type="molecule type" value="Genomic_DNA"/>
</dbReference>
<comment type="caution">
    <text evidence="10">The sequence shown here is derived from an EMBL/GenBank/DDBJ whole genome shotgun (WGS) entry which is preliminary data.</text>
</comment>
<protein>
    <submittedName>
        <fullName evidence="10">Putative ABC transport system permease protein</fullName>
    </submittedName>
</protein>
<dbReference type="PANTHER" id="PTHR30572:SF4">
    <property type="entry name" value="ABC TRANSPORTER PERMEASE YTRF"/>
    <property type="match status" value="1"/>
</dbReference>
<dbReference type="GO" id="GO:0005886">
    <property type="term" value="C:plasma membrane"/>
    <property type="evidence" value="ECO:0007669"/>
    <property type="project" value="UniProtKB-SubCell"/>
</dbReference>